<keyword evidence="2" id="KW-0560">Oxidoreductase</keyword>
<gene>
    <name evidence="3" type="ORF">Q8A49_31980</name>
</gene>
<accession>A0ABU7L0T9</accession>
<comment type="caution">
    <text evidence="3">The sequence shown here is derived from an EMBL/GenBank/DDBJ whole genome shotgun (WGS) entry which is preliminary data.</text>
</comment>
<evidence type="ECO:0000256" key="1">
    <source>
        <dbReference type="ARBA" id="ARBA00006484"/>
    </source>
</evidence>
<dbReference type="PRINTS" id="PR00080">
    <property type="entry name" value="SDRFAMILY"/>
</dbReference>
<dbReference type="Proteomes" id="UP001348641">
    <property type="component" value="Unassembled WGS sequence"/>
</dbReference>
<dbReference type="EMBL" id="JAUUCC010000151">
    <property type="protein sequence ID" value="MEE2055128.1"/>
    <property type="molecule type" value="Genomic_DNA"/>
</dbReference>
<dbReference type="PANTHER" id="PTHR43639:SF1">
    <property type="entry name" value="SHORT-CHAIN DEHYDROGENASE_REDUCTASE FAMILY PROTEIN"/>
    <property type="match status" value="1"/>
</dbReference>
<organism evidence="3 4">
    <name type="scientific">Nocardiopsis tropica</name>
    <dbReference type="NCBI Taxonomy" id="109330"/>
    <lineage>
        <taxon>Bacteria</taxon>
        <taxon>Bacillati</taxon>
        <taxon>Actinomycetota</taxon>
        <taxon>Actinomycetes</taxon>
        <taxon>Streptosporangiales</taxon>
        <taxon>Nocardiopsidaceae</taxon>
        <taxon>Nocardiopsis</taxon>
    </lineage>
</organism>
<dbReference type="Gene3D" id="3.40.50.720">
    <property type="entry name" value="NAD(P)-binding Rossmann-like Domain"/>
    <property type="match status" value="1"/>
</dbReference>
<protein>
    <submittedName>
        <fullName evidence="3">SDR family oxidoreductase</fullName>
    </submittedName>
</protein>
<reference evidence="3 4" key="1">
    <citation type="submission" date="2023-07" db="EMBL/GenBank/DDBJ databases">
        <authorList>
            <person name="Girao M."/>
            <person name="Carvalho M.F."/>
        </authorList>
    </citation>
    <scope>NUCLEOTIDE SEQUENCE [LARGE SCALE GENOMIC DNA]</scope>
    <source>
        <strain evidence="3 4">66/93</strain>
    </source>
</reference>
<dbReference type="SUPFAM" id="SSF51735">
    <property type="entry name" value="NAD(P)-binding Rossmann-fold domains"/>
    <property type="match status" value="1"/>
</dbReference>
<dbReference type="Pfam" id="PF13561">
    <property type="entry name" value="adh_short_C2"/>
    <property type="match status" value="1"/>
</dbReference>
<evidence type="ECO:0000313" key="4">
    <source>
        <dbReference type="Proteomes" id="UP001348641"/>
    </source>
</evidence>
<dbReference type="InterPro" id="IPR036291">
    <property type="entry name" value="NAD(P)-bd_dom_sf"/>
</dbReference>
<evidence type="ECO:0000256" key="2">
    <source>
        <dbReference type="ARBA" id="ARBA00023002"/>
    </source>
</evidence>
<dbReference type="RefSeq" id="WP_330161920.1">
    <property type="nucleotide sequence ID" value="NZ_BAAAJA010000045.1"/>
</dbReference>
<proteinExistence type="inferred from homology"/>
<evidence type="ECO:0000313" key="3">
    <source>
        <dbReference type="EMBL" id="MEE2055128.1"/>
    </source>
</evidence>
<comment type="similarity">
    <text evidence="1">Belongs to the short-chain dehydrogenases/reductases (SDR) family.</text>
</comment>
<dbReference type="PRINTS" id="PR00081">
    <property type="entry name" value="GDHRDH"/>
</dbReference>
<sequence>MSRTALVTGGTRGIGRAIALALAEDGAALVGVQYRGDGESAARTAELIEERGARAVTIRADFGTDTLDAVEATADAFLEEAQRTTGRREVDVLVNNAGIGEPQELGRIDAPTYHRVMDVNLTAPLFLIQRLAPSMGRNGRIVNISTGYTRVAAPSHPVYSASKAALNALTLALAPAFGPRGVTVNAVMPGVVDTDMNAGWLGEPGARERAAGLSVFGRVGEAEDISALVRYLASPEAGWTTGQVIDATGGSAI</sequence>
<dbReference type="PANTHER" id="PTHR43639">
    <property type="entry name" value="OXIDOREDUCTASE, SHORT-CHAIN DEHYDROGENASE/REDUCTASE FAMILY (AFU_ORTHOLOGUE AFUA_5G02870)"/>
    <property type="match status" value="1"/>
</dbReference>
<dbReference type="InterPro" id="IPR002347">
    <property type="entry name" value="SDR_fam"/>
</dbReference>
<name>A0ABU7L0T9_9ACTN</name>